<accession>A0ABM7RG68</accession>
<evidence type="ECO:0000256" key="2">
    <source>
        <dbReference type="SAM" id="Phobius"/>
    </source>
</evidence>
<keyword evidence="3" id="KW-0732">Signal</keyword>
<protein>
    <recommendedName>
        <fullName evidence="6">PEP-CTERM protein-sorting domain-containing protein</fullName>
    </recommendedName>
</protein>
<proteinExistence type="predicted"/>
<dbReference type="Proteomes" id="UP001374893">
    <property type="component" value="Chromosome"/>
</dbReference>
<dbReference type="EMBL" id="AP024702">
    <property type="protein sequence ID" value="BCX48214.1"/>
    <property type="molecule type" value="Genomic_DNA"/>
</dbReference>
<keyword evidence="5" id="KW-1185">Reference proteome</keyword>
<feature type="chain" id="PRO_5047394283" description="PEP-CTERM protein-sorting domain-containing protein" evidence="3">
    <location>
        <begin position="22"/>
        <end position="263"/>
    </location>
</feature>
<gene>
    <name evidence="4" type="ORF">HAHE_21220</name>
</gene>
<name>A0ABM7RG68_9BACT</name>
<keyword evidence="2" id="KW-1133">Transmembrane helix</keyword>
<sequence>MSINSLAPRLLWLALISPVTATVLTDFNSGNIVTDFEFNDAAGTTIENTVNTGTEGGSWDTDGDLAGTSTNGAGQFDASGKANTDFGSVYVDINGINSGRVLALFHVSWSFDDAIYDPAQDEEFRLSLITFDPRSTFVTAETFFTRTGADEVTMYGNAVGTGASDTPDVFFGGSGSLLTIFDIDLDAATAELFYSSDGGANFSSAGVATLDPTRGIESVRLVLNEDYSDDSLLIERAAVSVIPEPSVAVLGLLGLVPFFRRRR</sequence>
<keyword evidence="2" id="KW-0812">Transmembrane</keyword>
<evidence type="ECO:0000256" key="3">
    <source>
        <dbReference type="SAM" id="SignalP"/>
    </source>
</evidence>
<dbReference type="RefSeq" id="WP_338684278.1">
    <property type="nucleotide sequence ID" value="NZ_AP024702.1"/>
</dbReference>
<evidence type="ECO:0000313" key="5">
    <source>
        <dbReference type="Proteomes" id="UP001374893"/>
    </source>
</evidence>
<evidence type="ECO:0008006" key="6">
    <source>
        <dbReference type="Google" id="ProtNLM"/>
    </source>
</evidence>
<feature type="signal peptide" evidence="3">
    <location>
        <begin position="1"/>
        <end position="21"/>
    </location>
</feature>
<feature type="transmembrane region" description="Helical" evidence="2">
    <location>
        <begin position="237"/>
        <end position="259"/>
    </location>
</feature>
<feature type="region of interest" description="Disordered" evidence="1">
    <location>
        <begin position="51"/>
        <end position="77"/>
    </location>
</feature>
<evidence type="ECO:0000256" key="1">
    <source>
        <dbReference type="SAM" id="MobiDB-lite"/>
    </source>
</evidence>
<reference evidence="4 5" key="1">
    <citation type="submission" date="2021-06" db="EMBL/GenBank/DDBJ databases">
        <title>Complete genome of Haloferula helveola possessing various polysaccharide degrading enzymes.</title>
        <authorList>
            <person name="Takami H."/>
            <person name="Huang C."/>
            <person name="Hamasaki K."/>
        </authorList>
    </citation>
    <scope>NUCLEOTIDE SEQUENCE [LARGE SCALE GENOMIC DNA]</scope>
    <source>
        <strain evidence="4 5">CN-1</strain>
    </source>
</reference>
<organism evidence="4 5">
    <name type="scientific">Haloferula helveola</name>
    <dbReference type="NCBI Taxonomy" id="490095"/>
    <lineage>
        <taxon>Bacteria</taxon>
        <taxon>Pseudomonadati</taxon>
        <taxon>Verrucomicrobiota</taxon>
        <taxon>Verrucomicrobiia</taxon>
        <taxon>Verrucomicrobiales</taxon>
        <taxon>Verrucomicrobiaceae</taxon>
        <taxon>Haloferula</taxon>
    </lineage>
</organism>
<evidence type="ECO:0000313" key="4">
    <source>
        <dbReference type="EMBL" id="BCX48214.1"/>
    </source>
</evidence>
<keyword evidence="2" id="KW-0472">Membrane</keyword>